<dbReference type="SUPFAM" id="SSF58038">
    <property type="entry name" value="SNARE fusion complex"/>
    <property type="match status" value="1"/>
</dbReference>
<keyword evidence="2" id="KW-0812">Transmembrane</keyword>
<name>A0A8J6AQQ4_9EUKA</name>
<evidence type="ECO:0000256" key="1">
    <source>
        <dbReference type="SAM" id="Coils"/>
    </source>
</evidence>
<organism evidence="4 5">
    <name type="scientific">Carpediemonas membranifera</name>
    <dbReference type="NCBI Taxonomy" id="201153"/>
    <lineage>
        <taxon>Eukaryota</taxon>
        <taxon>Metamonada</taxon>
        <taxon>Carpediemonas-like organisms</taxon>
        <taxon>Carpediemonas</taxon>
    </lineage>
</organism>
<dbReference type="Gene3D" id="1.20.58.90">
    <property type="match status" value="1"/>
</dbReference>
<dbReference type="AlphaFoldDB" id="A0A8J6AQQ4"/>
<evidence type="ECO:0000259" key="3">
    <source>
        <dbReference type="PROSITE" id="PS50192"/>
    </source>
</evidence>
<accession>A0A8J6AQQ4</accession>
<feature type="transmembrane region" description="Helical" evidence="2">
    <location>
        <begin position="279"/>
        <end position="304"/>
    </location>
</feature>
<keyword evidence="2" id="KW-0472">Membrane</keyword>
<protein>
    <recommendedName>
        <fullName evidence="3">t-SNARE coiled-coil homology domain-containing protein</fullName>
    </recommendedName>
</protein>
<proteinExistence type="predicted"/>
<dbReference type="Gene3D" id="1.20.5.110">
    <property type="match status" value="1"/>
</dbReference>
<gene>
    <name evidence="4" type="ORF">J8273_6532</name>
</gene>
<feature type="domain" description="T-SNARE coiled-coil homology" evidence="3">
    <location>
        <begin position="207"/>
        <end position="269"/>
    </location>
</feature>
<keyword evidence="2" id="KW-1133">Transmembrane helix</keyword>
<keyword evidence="5" id="KW-1185">Reference proteome</keyword>
<dbReference type="PROSITE" id="PS50192">
    <property type="entry name" value="T_SNARE"/>
    <property type="match status" value="1"/>
</dbReference>
<keyword evidence="1" id="KW-0175">Coiled coil</keyword>
<evidence type="ECO:0000256" key="2">
    <source>
        <dbReference type="SAM" id="Phobius"/>
    </source>
</evidence>
<dbReference type="InterPro" id="IPR000727">
    <property type="entry name" value="T_SNARE_dom"/>
</dbReference>
<evidence type="ECO:0000313" key="5">
    <source>
        <dbReference type="Proteomes" id="UP000717585"/>
    </source>
</evidence>
<reference evidence="4" key="1">
    <citation type="submission" date="2021-05" db="EMBL/GenBank/DDBJ databases">
        <title>A free-living protist that lacks canonical eukaryotic 1 DNA replication and segregation systems.</title>
        <authorList>
            <person name="Salas-Leiva D.E."/>
            <person name="Tromer E.C."/>
            <person name="Curtis B.A."/>
            <person name="Jerlstrom-Hultqvist J."/>
            <person name="Kolisko M."/>
            <person name="Yi Z."/>
            <person name="Salas-Leiva J.S."/>
            <person name="Gallot-Lavallee L."/>
            <person name="Kops G.J.P.L."/>
            <person name="Archibald J.M."/>
            <person name="Simpson A.G.B."/>
            <person name="Roger A.J."/>
        </authorList>
    </citation>
    <scope>NUCLEOTIDE SEQUENCE</scope>
    <source>
        <strain evidence="4">BICM</strain>
    </source>
</reference>
<comment type="caution">
    <text evidence="4">The sequence shown here is derived from an EMBL/GenBank/DDBJ whole genome shotgun (WGS) entry which is preliminary data.</text>
</comment>
<feature type="coiled-coil region" evidence="1">
    <location>
        <begin position="231"/>
        <end position="276"/>
    </location>
</feature>
<dbReference type="Proteomes" id="UP000717585">
    <property type="component" value="Unassembled WGS sequence"/>
</dbReference>
<evidence type="ECO:0000313" key="4">
    <source>
        <dbReference type="EMBL" id="KAG9391756.1"/>
    </source>
</evidence>
<feature type="coiled-coil region" evidence="1">
    <location>
        <begin position="96"/>
        <end position="123"/>
    </location>
</feature>
<dbReference type="OrthoDB" id="244190at2759"/>
<sequence length="314" mass="35705">MVHVYPWSPASHSSTMLNSSLDDVISRMDYIYKECGGKEEPVNEEEKGPAVLTDEFSIKRMEIHEQVQTIRGMIKERDEKQEEAGNDFSEKIVRLGQDIRAKMAALTKDVDRLEAKFQENSEKKRKKFTEDELSNQEAIVSLCRKHLTEVENLEKKRYSQVKSKSNSAMNQAVTALFKGAKRTAPDPTVSDLPEINGDIADGLRVIDQQKKMIDDSLDVIGEGLAVIRQQVDDIADELEIQNEMVETLNQEAEETQEKLDTEISRAKALLDRVKKNDRVLIYVIMIMVCVAIVVWLFAMVFSYFKDKITAALGL</sequence>
<dbReference type="EMBL" id="JAHDYR010000053">
    <property type="protein sequence ID" value="KAG9391756.1"/>
    <property type="molecule type" value="Genomic_DNA"/>
</dbReference>